<dbReference type="EMBL" id="CP001706">
    <property type="protein sequence ID" value="ACV09762.1"/>
    <property type="molecule type" value="Genomic_DNA"/>
</dbReference>
<dbReference type="EC" id="3.2.1.89" evidence="3 6"/>
<evidence type="ECO:0000256" key="6">
    <source>
        <dbReference type="RuleBase" id="RU361192"/>
    </source>
</evidence>
<reference evidence="7 8" key="1">
    <citation type="journal article" date="2009" name="Stand. Genomic Sci.">
        <title>Complete genome sequence of Jonesia denitrificans type strain (Prevot 55134).</title>
        <authorList>
            <person name="Pukall R."/>
            <person name="Gehrich-Schroter G."/>
            <person name="Lapidus A."/>
            <person name="Nolan M."/>
            <person name="Glavina Del Rio T."/>
            <person name="Lucas S."/>
            <person name="Chen F."/>
            <person name="Tice H."/>
            <person name="Pitluck S."/>
            <person name="Cheng J.F."/>
            <person name="Copeland A."/>
            <person name="Saunders E."/>
            <person name="Brettin T."/>
            <person name="Detter J.C."/>
            <person name="Bruce D."/>
            <person name="Goodwin L."/>
            <person name="Pati A."/>
            <person name="Ivanova N."/>
            <person name="Mavromatis K."/>
            <person name="Ovchinnikova G."/>
            <person name="Chen A."/>
            <person name="Palaniappan K."/>
            <person name="Land M."/>
            <person name="Hauser L."/>
            <person name="Chang Y.J."/>
            <person name="Jeffries C.D."/>
            <person name="Chain P."/>
            <person name="Goker M."/>
            <person name="Bristow J."/>
            <person name="Eisen J.A."/>
            <person name="Markowitz V."/>
            <person name="Hugenholtz P."/>
            <person name="Kyrpides N.C."/>
            <person name="Klenk H.P."/>
            <person name="Han C."/>
        </authorList>
    </citation>
    <scope>NUCLEOTIDE SEQUENCE [LARGE SCALE GENOMIC DNA]</scope>
    <source>
        <strain evidence="8">ATCC 14870 / DSM 20603 / BCRC 15368 / CIP 55.134 / JCM 11481 / NBRC 15587 / NCTC 10816 / Prevot 55134</strain>
    </source>
</reference>
<dbReference type="GO" id="GO:0045490">
    <property type="term" value="P:pectin catabolic process"/>
    <property type="evidence" value="ECO:0007669"/>
    <property type="project" value="TreeGrafter"/>
</dbReference>
<evidence type="ECO:0000256" key="3">
    <source>
        <dbReference type="ARBA" id="ARBA00012556"/>
    </source>
</evidence>
<organism evidence="7 8">
    <name type="scientific">Jonesia denitrificans (strain ATCC 14870 / DSM 20603 / BCRC 15368 / CIP 55.134 / JCM 11481 / NBRC 15587 / NCTC 10816 / Prevot 55134)</name>
    <name type="common">Listeria denitrificans</name>
    <dbReference type="NCBI Taxonomy" id="471856"/>
    <lineage>
        <taxon>Bacteria</taxon>
        <taxon>Bacillati</taxon>
        <taxon>Actinomycetota</taxon>
        <taxon>Actinomycetes</taxon>
        <taxon>Micrococcales</taxon>
        <taxon>Jonesiaceae</taxon>
        <taxon>Jonesia</taxon>
    </lineage>
</organism>
<dbReference type="Proteomes" id="UP000000628">
    <property type="component" value="Chromosome"/>
</dbReference>
<dbReference type="OrthoDB" id="3981930at2"/>
<dbReference type="SUPFAM" id="SSF51445">
    <property type="entry name" value="(Trans)glycosidases"/>
    <property type="match status" value="1"/>
</dbReference>
<evidence type="ECO:0000256" key="5">
    <source>
        <dbReference type="ARBA" id="ARBA00023295"/>
    </source>
</evidence>
<sequence length="364" mass="39557">MHATTRAVTTTRQPRQRATLAVILTVLIALTFAVTSPHATPPAHAAPPFAKGADISWIPGMEAQGHTWKDKWGTTRDVLDILRTDYGIESARIRVWVNPSTDYANGYLNTEQAARLAQRAKNKGMRVMLTLHYSDSWADPGQQTKPAAWARLTDQQLMDTIWTYTRSVLTTMRSYGVTPTWVQIGNETNDGMLWPNGRASASTTAMRNYAYFVTTGHNAVKSIDPSITTIVHLANGDNASLYTWNIGGIIAHGAQFDAIGMSLYPTASTWSGAVDSATANMRNLKSQYGKDVIVSEIGLPYNQPAATRSFITKIIQSTSSAGGLGVFYWEPAATPGYNGGYDKGAWGTNGRPTSALEGFWATVS</sequence>
<dbReference type="HOGENOM" id="CLU_011259_2_3_11"/>
<keyword evidence="8" id="KW-1185">Reference proteome</keyword>
<comment type="catalytic activity">
    <reaction evidence="1 6">
        <text>The enzyme specifically hydrolyzes (1-&gt;4)-beta-D-galactosidic linkages in type I arabinogalactans.</text>
        <dbReference type="EC" id="3.2.1.89"/>
    </reaction>
</comment>
<dbReference type="GO" id="GO:0031218">
    <property type="term" value="F:arabinogalactan endo-1,4-beta-galactosidase activity"/>
    <property type="evidence" value="ECO:0007669"/>
    <property type="project" value="UniProtKB-EC"/>
</dbReference>
<accession>C7R138</accession>
<evidence type="ECO:0000256" key="4">
    <source>
        <dbReference type="ARBA" id="ARBA00022801"/>
    </source>
</evidence>
<dbReference type="Gene3D" id="3.20.20.80">
    <property type="entry name" value="Glycosidases"/>
    <property type="match status" value="1"/>
</dbReference>
<gene>
    <name evidence="7" type="ordered locus">Jden_2125</name>
</gene>
<dbReference type="Pfam" id="PF07745">
    <property type="entry name" value="Glyco_hydro_53"/>
    <property type="match status" value="1"/>
</dbReference>
<dbReference type="RefSeq" id="WP_015772390.1">
    <property type="nucleotide sequence ID" value="NC_013174.1"/>
</dbReference>
<dbReference type="PANTHER" id="PTHR34983:SF1">
    <property type="entry name" value="ARABINOGALACTAN ENDO-BETA-1,4-GALACTANASE A"/>
    <property type="match status" value="1"/>
</dbReference>
<name>C7R138_JONDD</name>
<evidence type="ECO:0000313" key="8">
    <source>
        <dbReference type="Proteomes" id="UP000000628"/>
    </source>
</evidence>
<evidence type="ECO:0000313" key="7">
    <source>
        <dbReference type="EMBL" id="ACV09762.1"/>
    </source>
</evidence>
<dbReference type="InterPro" id="IPR011683">
    <property type="entry name" value="Glyco_hydro_53"/>
</dbReference>
<dbReference type="eggNOG" id="COG3867">
    <property type="taxonomic scope" value="Bacteria"/>
</dbReference>
<dbReference type="CAZy" id="GH53">
    <property type="family name" value="Glycoside Hydrolase Family 53"/>
</dbReference>
<dbReference type="STRING" id="471856.Jden_2125"/>
<dbReference type="AlphaFoldDB" id="C7R138"/>
<dbReference type="PANTHER" id="PTHR34983">
    <property type="entry name" value="ARABINOGALACTAN ENDO-BETA-1,4-GALACTANASE A"/>
    <property type="match status" value="1"/>
</dbReference>
<dbReference type="InterPro" id="IPR017853">
    <property type="entry name" value="GH"/>
</dbReference>
<protein>
    <recommendedName>
        <fullName evidence="3 6">Arabinogalactan endo-beta-1,4-galactanase</fullName>
        <ecNumber evidence="3 6">3.2.1.89</ecNumber>
    </recommendedName>
</protein>
<comment type="similarity">
    <text evidence="2 6">Belongs to the glycosyl hydrolase 53 family.</text>
</comment>
<proteinExistence type="inferred from homology"/>
<keyword evidence="5 6" id="KW-0326">Glycosidase</keyword>
<dbReference type="GO" id="GO:0015926">
    <property type="term" value="F:glucosidase activity"/>
    <property type="evidence" value="ECO:0007669"/>
    <property type="project" value="InterPro"/>
</dbReference>
<keyword evidence="4 6" id="KW-0378">Hydrolase</keyword>
<evidence type="ECO:0000256" key="2">
    <source>
        <dbReference type="ARBA" id="ARBA00010687"/>
    </source>
</evidence>
<dbReference type="KEGG" id="jde:Jden_2125"/>
<evidence type="ECO:0000256" key="1">
    <source>
        <dbReference type="ARBA" id="ARBA00001695"/>
    </source>
</evidence>